<dbReference type="EMBL" id="JASPKY010000562">
    <property type="protein sequence ID" value="KAK9692869.1"/>
    <property type="molecule type" value="Genomic_DNA"/>
</dbReference>
<organism evidence="3 4">
    <name type="scientific">Popillia japonica</name>
    <name type="common">Japanese beetle</name>
    <dbReference type="NCBI Taxonomy" id="7064"/>
    <lineage>
        <taxon>Eukaryota</taxon>
        <taxon>Metazoa</taxon>
        <taxon>Ecdysozoa</taxon>
        <taxon>Arthropoda</taxon>
        <taxon>Hexapoda</taxon>
        <taxon>Insecta</taxon>
        <taxon>Pterygota</taxon>
        <taxon>Neoptera</taxon>
        <taxon>Endopterygota</taxon>
        <taxon>Coleoptera</taxon>
        <taxon>Polyphaga</taxon>
        <taxon>Scarabaeiformia</taxon>
        <taxon>Scarabaeidae</taxon>
        <taxon>Rutelinae</taxon>
        <taxon>Popillia</taxon>
    </lineage>
</organism>
<name>A0AAW1ITV5_POPJA</name>
<evidence type="ECO:0000313" key="4">
    <source>
        <dbReference type="Proteomes" id="UP001458880"/>
    </source>
</evidence>
<keyword evidence="1" id="KW-0175">Coiled coil</keyword>
<keyword evidence="4" id="KW-1185">Reference proteome</keyword>
<accession>A0AAW1ITV5</accession>
<dbReference type="AlphaFoldDB" id="A0AAW1ITV5"/>
<dbReference type="InterPro" id="IPR025259">
    <property type="entry name" value="CCDC34/181"/>
</dbReference>
<feature type="coiled-coil region" evidence="1">
    <location>
        <begin position="198"/>
        <end position="272"/>
    </location>
</feature>
<evidence type="ECO:0000259" key="2">
    <source>
        <dbReference type="Pfam" id="PF13904"/>
    </source>
</evidence>
<proteinExistence type="predicted"/>
<dbReference type="Proteomes" id="UP001458880">
    <property type="component" value="Unassembled WGS sequence"/>
</dbReference>
<dbReference type="PANTHER" id="PTHR23247">
    <property type="entry name" value="NY-REN-41 ANTIGEN L15 -RELATED"/>
    <property type="match status" value="1"/>
</dbReference>
<sequence>MKLNLNYSQKLGDFMDYILMNAAESPIGSGGIQNNTNNLDVNGCIDSKNCEPLRIVRQYINPAVYVESSVYDMAPFRRSPVFLNYSSDDEYIHKVVKVKKCVCFTNPNHCPCHPMQSNSEEDIDCECNEEKPLYTEVRTRSLSSQVSLCSDTDSKITVKKYKKYQDELKLSLPSTSTSTLRYTDDNQKEEAYKNWCARKDQEKKLKDEKESLIKEIKEREKELQLQQERENFKRWLTRKKKEEEKRKKEKEKELEDERMKQELKEKRLQENELNYQLWLKKKEELYLERKIQEHVKLLKAEEEKQRRLHESVKAYEEWLRMSKYKPKPIPLNQGLQTLRSSVSVTYVNPTPWVPNIDLKPKPASQ</sequence>
<comment type="caution">
    <text evidence="3">The sequence shown here is derived from an EMBL/GenBank/DDBJ whole genome shotgun (WGS) entry which is preliminary data.</text>
</comment>
<gene>
    <name evidence="3" type="ORF">QE152_g34857</name>
</gene>
<reference evidence="3 4" key="1">
    <citation type="journal article" date="2024" name="BMC Genomics">
        <title>De novo assembly and annotation of Popillia japonica's genome with initial clues to its potential as an invasive pest.</title>
        <authorList>
            <person name="Cucini C."/>
            <person name="Boschi S."/>
            <person name="Funari R."/>
            <person name="Cardaioli E."/>
            <person name="Iannotti N."/>
            <person name="Marturano G."/>
            <person name="Paoli F."/>
            <person name="Bruttini M."/>
            <person name="Carapelli A."/>
            <person name="Frati F."/>
            <person name="Nardi F."/>
        </authorList>
    </citation>
    <scope>NUCLEOTIDE SEQUENCE [LARGE SCALE GENOMIC DNA]</scope>
    <source>
        <strain evidence="3">DMR45628</strain>
    </source>
</reference>
<evidence type="ECO:0000256" key="1">
    <source>
        <dbReference type="SAM" id="Coils"/>
    </source>
</evidence>
<evidence type="ECO:0000313" key="3">
    <source>
        <dbReference type="EMBL" id="KAK9692869.1"/>
    </source>
</evidence>
<feature type="domain" description="Coiled-coil" evidence="2">
    <location>
        <begin position="188"/>
        <end position="352"/>
    </location>
</feature>
<protein>
    <submittedName>
        <fullName evidence="3">Coiled-coil domain-containing protein 3</fullName>
    </submittedName>
</protein>
<dbReference type="InterPro" id="IPR045323">
    <property type="entry name" value="CCDC34"/>
</dbReference>
<dbReference type="PANTHER" id="PTHR23247:SF2">
    <property type="entry name" value="COILED-COIL DOMAIN-CONTAINING PROTEIN 34"/>
    <property type="match status" value="1"/>
</dbReference>
<dbReference type="Pfam" id="PF13904">
    <property type="entry name" value="CCDC34"/>
    <property type="match status" value="1"/>
</dbReference>